<name>A0A918UIL0_9BACT</name>
<evidence type="ECO:0000256" key="6">
    <source>
        <dbReference type="ARBA" id="ARBA00023136"/>
    </source>
</evidence>
<dbReference type="PROSITE" id="PS52016">
    <property type="entry name" value="TONB_DEPENDENT_REC_3"/>
    <property type="match status" value="1"/>
</dbReference>
<gene>
    <name evidence="13" type="ORF">GCM10007049_00260</name>
</gene>
<accession>A0A918UIL0</accession>
<keyword evidence="5 9" id="KW-0798">TonB box</keyword>
<dbReference type="InterPro" id="IPR039426">
    <property type="entry name" value="TonB-dep_rcpt-like"/>
</dbReference>
<reference evidence="13" key="2">
    <citation type="submission" date="2020-09" db="EMBL/GenBank/DDBJ databases">
        <authorList>
            <person name="Sun Q."/>
            <person name="Kim S."/>
        </authorList>
    </citation>
    <scope>NUCLEOTIDE SEQUENCE</scope>
    <source>
        <strain evidence="13">KCTC 12368</strain>
    </source>
</reference>
<dbReference type="InterPro" id="IPR000531">
    <property type="entry name" value="Beta-barrel_TonB"/>
</dbReference>
<keyword evidence="14" id="KW-1185">Reference proteome</keyword>
<dbReference type="EMBL" id="BMWX01000001">
    <property type="protein sequence ID" value="GGZ12519.1"/>
    <property type="molecule type" value="Genomic_DNA"/>
</dbReference>
<evidence type="ECO:0000259" key="11">
    <source>
        <dbReference type="Pfam" id="PF00593"/>
    </source>
</evidence>
<evidence type="ECO:0000256" key="8">
    <source>
        <dbReference type="PROSITE-ProRule" id="PRU01360"/>
    </source>
</evidence>
<feature type="compositionally biased region" description="Polar residues" evidence="10">
    <location>
        <begin position="1"/>
        <end position="10"/>
    </location>
</feature>
<feature type="region of interest" description="Disordered" evidence="10">
    <location>
        <begin position="1"/>
        <end position="21"/>
    </location>
</feature>
<feature type="domain" description="TonB-dependent receptor-like beta-barrel" evidence="11">
    <location>
        <begin position="374"/>
        <end position="779"/>
    </location>
</feature>
<dbReference type="SUPFAM" id="SSF49464">
    <property type="entry name" value="Carboxypeptidase regulatory domain-like"/>
    <property type="match status" value="1"/>
</dbReference>
<dbReference type="Pfam" id="PF07715">
    <property type="entry name" value="Plug"/>
    <property type="match status" value="1"/>
</dbReference>
<dbReference type="GO" id="GO:0009279">
    <property type="term" value="C:cell outer membrane"/>
    <property type="evidence" value="ECO:0007669"/>
    <property type="project" value="UniProtKB-SubCell"/>
</dbReference>
<evidence type="ECO:0000313" key="13">
    <source>
        <dbReference type="EMBL" id="GGZ12519.1"/>
    </source>
</evidence>
<dbReference type="Gene3D" id="2.40.170.20">
    <property type="entry name" value="TonB-dependent receptor, beta-barrel domain"/>
    <property type="match status" value="1"/>
</dbReference>
<evidence type="ECO:0000313" key="14">
    <source>
        <dbReference type="Proteomes" id="UP000619457"/>
    </source>
</evidence>
<evidence type="ECO:0000256" key="1">
    <source>
        <dbReference type="ARBA" id="ARBA00004571"/>
    </source>
</evidence>
<protein>
    <submittedName>
        <fullName evidence="13">SusC/RagA family TonB-linked outer membrane protein</fullName>
    </submittedName>
</protein>
<dbReference type="InterPro" id="IPR012910">
    <property type="entry name" value="Plug_dom"/>
</dbReference>
<dbReference type="InterPro" id="IPR023996">
    <property type="entry name" value="TonB-dep_OMP_SusC/RagA"/>
</dbReference>
<organism evidence="13 14">
    <name type="scientific">Echinicola pacifica</name>
    <dbReference type="NCBI Taxonomy" id="346377"/>
    <lineage>
        <taxon>Bacteria</taxon>
        <taxon>Pseudomonadati</taxon>
        <taxon>Bacteroidota</taxon>
        <taxon>Cytophagia</taxon>
        <taxon>Cytophagales</taxon>
        <taxon>Cyclobacteriaceae</taxon>
        <taxon>Echinicola</taxon>
    </lineage>
</organism>
<dbReference type="InterPro" id="IPR008969">
    <property type="entry name" value="CarboxyPept-like_regulatory"/>
</dbReference>
<evidence type="ECO:0000256" key="3">
    <source>
        <dbReference type="ARBA" id="ARBA00022452"/>
    </source>
</evidence>
<dbReference type="InterPro" id="IPR036942">
    <property type="entry name" value="Beta-barrel_TonB_sf"/>
</dbReference>
<keyword evidence="4 8" id="KW-0812">Transmembrane</keyword>
<keyword evidence="7 8" id="KW-0998">Cell outer membrane</keyword>
<evidence type="ECO:0000256" key="7">
    <source>
        <dbReference type="ARBA" id="ARBA00023237"/>
    </source>
</evidence>
<sequence>MAQAQQSISGKVTDETGGPLPGATIVVKGSTTGTVSNIDGQYSISAAPGDLVTFTFIGYKSQEVPIANQTVINIQLEPSTESLQEVVVVGYGTQTKKEVTGAVANVKAELIEKAPVSDLGEALQGQVAGVNVQAPSGRPGEASNIQIRGVGSLLGTLEPLYVVDGVPYQGNPNIAPEQIESIDILKDGAAASIYGTRASNGVVLITTKRGKKGKIKVDFNAYAGVQNITSGTPLMNAQQQMYAEEVTLEALGRDPLIFFFSPNALDYDSDFVGDVQNNNAGIQNYSIGITGGTDELAVNFSSNYFNQEGILINSGFDRLSSRLNAQFNKGKFKAFASIALTEENREQEPWSLYEYAIAQNPWQTPLGGVQSEGNDFELPADNPILYSYLSRELNNSDNRKTNSNNIALNLSYEIIDGLSVKVNLGSNQWNYRRDFFRPQYLVYTTGGDYSPTASREDALLNEDYTFTQRNVLENILNYSKAFGKHKLDLTGVASYEKFTSKQIGVGIIGLLSNKTPVLGAGQQSVKPNSYDFTNTLSGLMGRLQYNYDERYLLSGSFRRDGSSNFGPSNVYGDFFGASAGWNISEENFFQSASLLFVDNLKLRVSWAEVGNQSIPAYTYASLIESGVNYIFGTEESLDNGAIQRRYANPNVKWESSVSSNIGIDLSMFQGKVNFTADYYKNDKKDMLLPRVTPPSGGAHHPNAVATYSPIIVNAGNMTNQGIELTLNYKNETGYGLNYGFTGTFTRNRNEITNLNGIERGYANGRPVQSLGPNVDYTTYFAVGYEAGAFFLTEHIGVIKTQEQLVDYRAIEPSAQLGDMMYRDKLTEDTDGDGIMDAGNGKIDENDRVYKGSGQPKFEAGLNFNMAYKNFDFYLQNYISYGASLYNGARLYAHTQGRHLDQYYQWTPQNADSDIPTYRLDSYHNNVRARSDFFLEDGSYWRIRNITLGYSLPGKVTEKLKLTKARIYATGMNPFTFTKYTGYDPEVGGNGISTRGVDQGNYPVARRFIMGIQIQF</sequence>
<dbReference type="FunFam" id="2.60.40.1120:FF:000003">
    <property type="entry name" value="Outer membrane protein Omp121"/>
    <property type="match status" value="1"/>
</dbReference>
<dbReference type="InterPro" id="IPR037066">
    <property type="entry name" value="Plug_dom_sf"/>
</dbReference>
<dbReference type="AlphaFoldDB" id="A0A918UIL0"/>
<evidence type="ECO:0000256" key="2">
    <source>
        <dbReference type="ARBA" id="ARBA00022448"/>
    </source>
</evidence>
<comment type="subcellular location">
    <subcellularLocation>
        <location evidence="1 8">Cell outer membrane</location>
        <topology evidence="1 8">Multi-pass membrane protein</topology>
    </subcellularLocation>
</comment>
<reference evidence="13" key="1">
    <citation type="journal article" date="2014" name="Int. J. Syst. Evol. Microbiol.">
        <title>Complete genome sequence of Corynebacterium casei LMG S-19264T (=DSM 44701T), isolated from a smear-ripened cheese.</title>
        <authorList>
            <consortium name="US DOE Joint Genome Institute (JGI-PGF)"/>
            <person name="Walter F."/>
            <person name="Albersmeier A."/>
            <person name="Kalinowski J."/>
            <person name="Ruckert C."/>
        </authorList>
    </citation>
    <scope>NUCLEOTIDE SEQUENCE</scope>
    <source>
        <strain evidence="13">KCTC 12368</strain>
    </source>
</reference>
<dbReference type="Proteomes" id="UP000619457">
    <property type="component" value="Unassembled WGS sequence"/>
</dbReference>
<comment type="similarity">
    <text evidence="8 9">Belongs to the TonB-dependent receptor family.</text>
</comment>
<dbReference type="NCBIfam" id="TIGR04057">
    <property type="entry name" value="SusC_RagA_signa"/>
    <property type="match status" value="1"/>
</dbReference>
<dbReference type="Pfam" id="PF00593">
    <property type="entry name" value="TonB_dep_Rec_b-barrel"/>
    <property type="match status" value="1"/>
</dbReference>
<dbReference type="Gene3D" id="2.60.40.1120">
    <property type="entry name" value="Carboxypeptidase-like, regulatory domain"/>
    <property type="match status" value="1"/>
</dbReference>
<evidence type="ECO:0000256" key="4">
    <source>
        <dbReference type="ARBA" id="ARBA00022692"/>
    </source>
</evidence>
<evidence type="ECO:0000256" key="10">
    <source>
        <dbReference type="SAM" id="MobiDB-lite"/>
    </source>
</evidence>
<comment type="caution">
    <text evidence="13">The sequence shown here is derived from an EMBL/GenBank/DDBJ whole genome shotgun (WGS) entry which is preliminary data.</text>
</comment>
<evidence type="ECO:0000256" key="9">
    <source>
        <dbReference type="RuleBase" id="RU003357"/>
    </source>
</evidence>
<dbReference type="Pfam" id="PF13715">
    <property type="entry name" value="CarbopepD_reg_2"/>
    <property type="match status" value="1"/>
</dbReference>
<proteinExistence type="inferred from homology"/>
<keyword evidence="3 8" id="KW-1134">Transmembrane beta strand</keyword>
<keyword evidence="6 8" id="KW-0472">Membrane</keyword>
<keyword evidence="2 8" id="KW-0813">Transport</keyword>
<evidence type="ECO:0000256" key="5">
    <source>
        <dbReference type="ARBA" id="ARBA00023077"/>
    </source>
</evidence>
<feature type="domain" description="TonB-dependent receptor plug" evidence="12">
    <location>
        <begin position="96"/>
        <end position="202"/>
    </location>
</feature>
<dbReference type="FunFam" id="2.170.130.10:FF:000008">
    <property type="entry name" value="SusC/RagA family TonB-linked outer membrane protein"/>
    <property type="match status" value="1"/>
</dbReference>
<dbReference type="Gene3D" id="2.170.130.10">
    <property type="entry name" value="TonB-dependent receptor, plug domain"/>
    <property type="match status" value="1"/>
</dbReference>
<dbReference type="InterPro" id="IPR023997">
    <property type="entry name" value="TonB-dep_OMP_SusC/RagA_CS"/>
</dbReference>
<dbReference type="SUPFAM" id="SSF56935">
    <property type="entry name" value="Porins"/>
    <property type="match status" value="1"/>
</dbReference>
<evidence type="ECO:0000259" key="12">
    <source>
        <dbReference type="Pfam" id="PF07715"/>
    </source>
</evidence>
<dbReference type="NCBIfam" id="TIGR04056">
    <property type="entry name" value="OMP_RagA_SusC"/>
    <property type="match status" value="1"/>
</dbReference>